<sequence length="264" mass="27653">MSNPVGSFIWYELMTSDAAGAAAFYGAVVGWRFTAPDAGAPIEYWHIGRSDGGSAGGMLQLSPEMLGGGARPAWLPYLNVADVDREVAAIQDDGGHVLMPKMTIPVGSMALVTDPQGAPFYVMTPVPPADNPQATSDVFSPSEAQHVRWNELSTSDPDGAKAFYAFHFGFEFNNSMPMGAMGSYDFIDHHGQVLGAVMRLQDPAGRPQWLPYFGVPSATAAEAAILAGGGTVIAGPHEVPGGDWVVMAVDPQGAAFGVVGPRGE</sequence>
<gene>
    <name evidence="2" type="ORF">ACFOD9_10920</name>
</gene>
<dbReference type="PANTHER" id="PTHR33993">
    <property type="entry name" value="GLYOXALASE-RELATED"/>
    <property type="match status" value="1"/>
</dbReference>
<reference evidence="3" key="1">
    <citation type="journal article" date="2019" name="Int. J. Syst. Evol. Microbiol.">
        <title>The Global Catalogue of Microorganisms (GCM) 10K type strain sequencing project: providing services to taxonomists for standard genome sequencing and annotation.</title>
        <authorList>
            <consortium name="The Broad Institute Genomics Platform"/>
            <consortium name="The Broad Institute Genome Sequencing Center for Infectious Disease"/>
            <person name="Wu L."/>
            <person name="Ma J."/>
        </authorList>
    </citation>
    <scope>NUCLEOTIDE SEQUENCE [LARGE SCALE GENOMIC DNA]</scope>
    <source>
        <strain evidence="3">KCTC 42984</strain>
    </source>
</reference>
<dbReference type="InterPro" id="IPR029068">
    <property type="entry name" value="Glyas_Bleomycin-R_OHBP_Dase"/>
</dbReference>
<dbReference type="SUPFAM" id="SSF54593">
    <property type="entry name" value="Glyoxalase/Bleomycin resistance protein/Dihydroxybiphenyl dioxygenase"/>
    <property type="match status" value="2"/>
</dbReference>
<dbReference type="RefSeq" id="WP_379510148.1">
    <property type="nucleotide sequence ID" value="NZ_JBHRTQ010000009.1"/>
</dbReference>
<proteinExistence type="predicted"/>
<feature type="domain" description="VOC" evidence="1">
    <location>
        <begin position="7"/>
        <end position="125"/>
    </location>
</feature>
<dbReference type="Proteomes" id="UP001595604">
    <property type="component" value="Unassembled WGS sequence"/>
</dbReference>
<dbReference type="EMBL" id="JBHRTQ010000009">
    <property type="protein sequence ID" value="MFC3174765.1"/>
    <property type="molecule type" value="Genomic_DNA"/>
</dbReference>
<comment type="caution">
    <text evidence="2">The sequence shown here is derived from an EMBL/GenBank/DDBJ whole genome shotgun (WGS) entry which is preliminary data.</text>
</comment>
<organism evidence="2 3">
    <name type="scientific">Novosphingobium bradum</name>
    <dbReference type="NCBI Taxonomy" id="1737444"/>
    <lineage>
        <taxon>Bacteria</taxon>
        <taxon>Pseudomonadati</taxon>
        <taxon>Pseudomonadota</taxon>
        <taxon>Alphaproteobacteria</taxon>
        <taxon>Sphingomonadales</taxon>
        <taxon>Sphingomonadaceae</taxon>
        <taxon>Novosphingobium</taxon>
    </lineage>
</organism>
<dbReference type="PROSITE" id="PS51819">
    <property type="entry name" value="VOC"/>
    <property type="match status" value="1"/>
</dbReference>
<dbReference type="CDD" id="cd07247">
    <property type="entry name" value="SgaA_N_like"/>
    <property type="match status" value="1"/>
</dbReference>
<dbReference type="Gene3D" id="3.10.180.10">
    <property type="entry name" value="2,3-Dihydroxybiphenyl 1,2-Dioxygenase, domain 1"/>
    <property type="match status" value="2"/>
</dbReference>
<keyword evidence="3" id="KW-1185">Reference proteome</keyword>
<dbReference type="Pfam" id="PF00903">
    <property type="entry name" value="Glyoxalase"/>
    <property type="match status" value="1"/>
</dbReference>
<dbReference type="InterPro" id="IPR037523">
    <property type="entry name" value="VOC_core"/>
</dbReference>
<dbReference type="PANTHER" id="PTHR33993:SF14">
    <property type="entry name" value="GB|AAF24581.1"/>
    <property type="match status" value="1"/>
</dbReference>
<evidence type="ECO:0000259" key="1">
    <source>
        <dbReference type="PROSITE" id="PS51819"/>
    </source>
</evidence>
<evidence type="ECO:0000313" key="3">
    <source>
        <dbReference type="Proteomes" id="UP001595604"/>
    </source>
</evidence>
<dbReference type="InterPro" id="IPR004360">
    <property type="entry name" value="Glyas_Fos-R_dOase_dom"/>
</dbReference>
<dbReference type="InterPro" id="IPR052164">
    <property type="entry name" value="Anthracycline_SecMetBiosynth"/>
</dbReference>
<accession>A0ABV7IQ06</accession>
<protein>
    <submittedName>
        <fullName evidence="2">VOC family protein</fullName>
    </submittedName>
</protein>
<name>A0ABV7IQ06_9SPHN</name>
<evidence type="ECO:0000313" key="2">
    <source>
        <dbReference type="EMBL" id="MFC3174765.1"/>
    </source>
</evidence>